<sequence>MAPEAAAPSPPSPGVMLDHLSYPHIFDVILAHAPLDFFRNLRVTSRAMYARASPVLYSHICIEVTQDLRVTFRSPYSGDAIPGLSWAAERRERTLSRIARHTRIVDDWGSANNMWDRPKPVVLEEIGALALLAALKNARIVRAPAVDVNGRTYTGWAEAVRAITRNRLGTPAPTDGTFPHDLDERNPLHRVIANTRADENLPGVRVLLPATTTIVFTTISEDNNPLFPVYAFPPNTERAIVNVAFTDTAAAPVHTSEPPAVLPRRLAHLVGLIATPPADHTWTWAGRRSYEVGVLQSIKDTLRAHVHGSRVHSITLVGVERIDPVYYNATGVDAASRWEDRKQALGRLLRFQTYAMTPSAARPHLTWRLLTFAEWRAEVGDEMYALSTVAPWDPWPEVLPHTGGA</sequence>
<evidence type="ECO:0000313" key="2">
    <source>
        <dbReference type="Proteomes" id="UP000827549"/>
    </source>
</evidence>
<protein>
    <submittedName>
        <fullName evidence="1">Uncharacterized protein</fullName>
    </submittedName>
</protein>
<dbReference type="GeneID" id="87812078"/>
<proteinExistence type="predicted"/>
<dbReference type="AlphaFoldDB" id="A0AAF0YEN5"/>
<evidence type="ECO:0000313" key="1">
    <source>
        <dbReference type="EMBL" id="WOO85415.1"/>
    </source>
</evidence>
<name>A0AAF0YEN5_9TREE</name>
<reference evidence="1" key="1">
    <citation type="submission" date="2023-10" db="EMBL/GenBank/DDBJ databases">
        <authorList>
            <person name="Noh H."/>
        </authorList>
    </citation>
    <scope>NUCLEOTIDE SEQUENCE</scope>
    <source>
        <strain evidence="1">DUCC4014</strain>
    </source>
</reference>
<dbReference type="EMBL" id="CP086720">
    <property type="protein sequence ID" value="WOO85415.1"/>
    <property type="molecule type" value="Genomic_DNA"/>
</dbReference>
<gene>
    <name evidence="1" type="ORF">LOC62_07G008914</name>
</gene>
<keyword evidence="2" id="KW-1185">Reference proteome</keyword>
<dbReference type="Proteomes" id="UP000827549">
    <property type="component" value="Chromosome 7"/>
</dbReference>
<dbReference type="RefSeq" id="XP_062631441.1">
    <property type="nucleotide sequence ID" value="XM_062775457.1"/>
</dbReference>
<accession>A0AAF0YEN5</accession>
<organism evidence="1 2">
    <name type="scientific">Vanrija pseudolonga</name>
    <dbReference type="NCBI Taxonomy" id="143232"/>
    <lineage>
        <taxon>Eukaryota</taxon>
        <taxon>Fungi</taxon>
        <taxon>Dikarya</taxon>
        <taxon>Basidiomycota</taxon>
        <taxon>Agaricomycotina</taxon>
        <taxon>Tremellomycetes</taxon>
        <taxon>Trichosporonales</taxon>
        <taxon>Trichosporonaceae</taxon>
        <taxon>Vanrija</taxon>
    </lineage>
</organism>